<proteinExistence type="predicted"/>
<evidence type="ECO:0000313" key="3">
    <source>
        <dbReference type="Proteomes" id="UP000324324"/>
    </source>
</evidence>
<dbReference type="EMBL" id="VWRN01000045">
    <property type="protein sequence ID" value="KAA6120774.1"/>
    <property type="molecule type" value="Genomic_DNA"/>
</dbReference>
<evidence type="ECO:0000256" key="1">
    <source>
        <dbReference type="SAM" id="SignalP"/>
    </source>
</evidence>
<keyword evidence="3" id="KW-1185">Reference proteome</keyword>
<feature type="signal peptide" evidence="1">
    <location>
        <begin position="1"/>
        <end position="27"/>
    </location>
</feature>
<name>A0A5M8AIZ3_9BURK</name>
<dbReference type="RefSeq" id="WP_150083789.1">
    <property type="nucleotide sequence ID" value="NZ_VWRN01000045.1"/>
</dbReference>
<dbReference type="AlphaFoldDB" id="A0A5M8AIZ3"/>
<evidence type="ECO:0000313" key="2">
    <source>
        <dbReference type="EMBL" id="KAA6120774.1"/>
    </source>
</evidence>
<sequence length="147" mass="15147">MIAQFTRIFVPAAVSLVVSLSLQSANAAPIDSTPASTAARSHDVFSEGLRQGAFNPYSEGAHGNGRARIVAARAHDVFTQGLRDGRFDPYSEGARGAGGNALVAGMDRSGVSAPPARQFDPYSDGARTVDGDPRARGAALTGVTAFV</sequence>
<dbReference type="Proteomes" id="UP000324324">
    <property type="component" value="Unassembled WGS sequence"/>
</dbReference>
<organism evidence="2 3">
    <name type="scientific">Cupriavidus cauae</name>
    <dbReference type="NCBI Taxonomy" id="2608999"/>
    <lineage>
        <taxon>Bacteria</taxon>
        <taxon>Pseudomonadati</taxon>
        <taxon>Pseudomonadota</taxon>
        <taxon>Betaproteobacteria</taxon>
        <taxon>Burkholderiales</taxon>
        <taxon>Burkholderiaceae</taxon>
        <taxon>Cupriavidus</taxon>
    </lineage>
</organism>
<reference evidence="2 3" key="1">
    <citation type="submission" date="2019-09" db="EMBL/GenBank/DDBJ databases">
        <title>Isolation of a novel species in the genus Cupriavidus from patients with sepsis using whole genome sequencing.</title>
        <authorList>
            <person name="Kweon O.J."/>
            <person name="Lee M.-K."/>
        </authorList>
    </citation>
    <scope>NUCLEOTIDE SEQUENCE [LARGE SCALE GENOMIC DNA]</scope>
    <source>
        <strain evidence="2 3">MKL-01</strain>
    </source>
</reference>
<protein>
    <submittedName>
        <fullName evidence="2">LysR family transcriptional regulator</fullName>
    </submittedName>
</protein>
<feature type="chain" id="PRO_5024271632" evidence="1">
    <location>
        <begin position="28"/>
        <end position="147"/>
    </location>
</feature>
<keyword evidence="1" id="KW-0732">Signal</keyword>
<accession>A0A5M8AIZ3</accession>
<gene>
    <name evidence="2" type="ORF">F1599_16500</name>
</gene>
<comment type="caution">
    <text evidence="2">The sequence shown here is derived from an EMBL/GenBank/DDBJ whole genome shotgun (WGS) entry which is preliminary data.</text>
</comment>